<dbReference type="GO" id="GO:0043190">
    <property type="term" value="C:ATP-binding cassette (ABC) transporter complex"/>
    <property type="evidence" value="ECO:0007669"/>
    <property type="project" value="InterPro"/>
</dbReference>
<accession>A0A089YVR9</accession>
<organism evidence="8 9">
    <name type="scientific">Pseudomonas rhizosphaerae</name>
    <dbReference type="NCBI Taxonomy" id="216142"/>
    <lineage>
        <taxon>Bacteria</taxon>
        <taxon>Pseudomonadati</taxon>
        <taxon>Pseudomonadota</taxon>
        <taxon>Gammaproteobacteria</taxon>
        <taxon>Pseudomonadales</taxon>
        <taxon>Pseudomonadaceae</taxon>
        <taxon>Pseudomonas</taxon>
    </lineage>
</organism>
<dbReference type="eggNOG" id="COG0747">
    <property type="taxonomic scope" value="Bacteria"/>
</dbReference>
<dbReference type="InterPro" id="IPR006311">
    <property type="entry name" value="TAT_signal"/>
</dbReference>
<proteinExistence type="inferred from homology"/>
<feature type="chain" id="PRO_5001852319" evidence="6">
    <location>
        <begin position="34"/>
        <end position="523"/>
    </location>
</feature>
<reference evidence="8 9" key="1">
    <citation type="journal article" date="2015" name="J. Biotechnol.">
        <title>Complete genome sequence of Pseudomonas rhizosphaerae IH5T (=DSM 16299T), a phosphate-solubilizing rhizobacterium for bacterial biofertilizer.</title>
        <authorList>
            <person name="Kwak Y."/>
            <person name="Jung B.K."/>
            <person name="Shin J.H."/>
        </authorList>
    </citation>
    <scope>NUCLEOTIDE SEQUENCE [LARGE SCALE GENOMIC DNA]</scope>
    <source>
        <strain evidence="8">DSM 16299</strain>
    </source>
</reference>
<dbReference type="EMBL" id="CP009533">
    <property type="protein sequence ID" value="AIS17825.1"/>
    <property type="molecule type" value="Genomic_DNA"/>
</dbReference>
<evidence type="ECO:0000313" key="9">
    <source>
        <dbReference type="Proteomes" id="UP000029499"/>
    </source>
</evidence>
<dbReference type="InterPro" id="IPR039424">
    <property type="entry name" value="SBP_5"/>
</dbReference>
<sequence length="523" mass="57482">MTTVFRLNRRRFLATTAIVTGAAMLPFSSTLWAASAARKGGTLRISVDQAVGMLNPLLARVNPEYLLSELLYNGLTRLSQDMQAEPDLAASWSHNEALTEWTFSLRDNLLFHDGSRCTAKDVVASLQTILDPKTASPGLRNIGPIKSVEAIDELHVKLTTTMPYADLPISLAYPDAKIVPAAIIQGDMARLTREAVGTGPFKLTSFEPERLVVVTRNEQFHDPERPFLDRVEIRVYPDPTAESSALMSGDIDLMLSAQATEFSRLGQASGVTGLRAPSGQFLNINMACDQKPFNDVRVRQALSLCVDRAALVDFVAEGFGTPGNDTPLNAAYRYHADIELRQTDIAKARQLLADAGYPDGLDITLVASDKPSTRTQLGIAVREMAKPAGFNIKVETMANSTYLDQVWKKGNFYVGFYNMQPSADAVFSLLYTSDAAWNETRWNNSEFDAAVAAARGTDDPVKRAALYGTAQRLMHEQVPSLIPTFFDVLAAQRNYVQGYQLHPRGAVFRLDQAWLDEGAPKRG</sequence>
<dbReference type="STRING" id="216142.LT40_10660"/>
<dbReference type="AlphaFoldDB" id="A0A089YVR9"/>
<dbReference type="InterPro" id="IPR000914">
    <property type="entry name" value="SBP_5_dom"/>
</dbReference>
<evidence type="ECO:0000256" key="2">
    <source>
        <dbReference type="ARBA" id="ARBA00022448"/>
    </source>
</evidence>
<evidence type="ECO:0000256" key="1">
    <source>
        <dbReference type="ARBA" id="ARBA00005695"/>
    </source>
</evidence>
<protein>
    <submittedName>
        <fullName evidence="8">ABC transporter substrate-binding protein</fullName>
    </submittedName>
</protein>
<dbReference type="Gene3D" id="3.40.190.10">
    <property type="entry name" value="Periplasmic binding protein-like II"/>
    <property type="match status" value="1"/>
</dbReference>
<dbReference type="SUPFAM" id="SSF53850">
    <property type="entry name" value="Periplasmic binding protein-like II"/>
    <property type="match status" value="1"/>
</dbReference>
<gene>
    <name evidence="8" type="ORF">LT40_10660</name>
</gene>
<evidence type="ECO:0000256" key="3">
    <source>
        <dbReference type="ARBA" id="ARBA00022729"/>
    </source>
</evidence>
<dbReference type="GO" id="GO:0030288">
    <property type="term" value="C:outer membrane-bounded periplasmic space"/>
    <property type="evidence" value="ECO:0007669"/>
    <property type="project" value="UniProtKB-ARBA"/>
</dbReference>
<evidence type="ECO:0000256" key="6">
    <source>
        <dbReference type="SAM" id="SignalP"/>
    </source>
</evidence>
<dbReference type="OrthoDB" id="9801912at2"/>
<keyword evidence="4" id="KW-0571">Peptide transport</keyword>
<keyword evidence="3 6" id="KW-0732">Signal</keyword>
<dbReference type="HOGENOM" id="CLU_017028_7_4_6"/>
<keyword evidence="5" id="KW-0653">Protein transport</keyword>
<dbReference type="Proteomes" id="UP000029499">
    <property type="component" value="Chromosome"/>
</dbReference>
<dbReference type="CDD" id="cd08503">
    <property type="entry name" value="PBP2_NikA_DppA_OppA_like_17"/>
    <property type="match status" value="1"/>
</dbReference>
<dbReference type="Gene3D" id="3.10.105.10">
    <property type="entry name" value="Dipeptide-binding Protein, Domain 3"/>
    <property type="match status" value="1"/>
</dbReference>
<dbReference type="Gene3D" id="3.90.76.10">
    <property type="entry name" value="Dipeptide-binding Protein, Domain 1"/>
    <property type="match status" value="1"/>
</dbReference>
<feature type="domain" description="Solute-binding protein family 5" evidence="7">
    <location>
        <begin position="84"/>
        <end position="433"/>
    </location>
</feature>
<dbReference type="GO" id="GO:1904680">
    <property type="term" value="F:peptide transmembrane transporter activity"/>
    <property type="evidence" value="ECO:0007669"/>
    <property type="project" value="TreeGrafter"/>
</dbReference>
<keyword evidence="9" id="KW-1185">Reference proteome</keyword>
<dbReference type="Pfam" id="PF00496">
    <property type="entry name" value="SBP_bac_5"/>
    <property type="match status" value="1"/>
</dbReference>
<keyword evidence="2" id="KW-0813">Transport</keyword>
<dbReference type="RefSeq" id="WP_043189710.1">
    <property type="nucleotide sequence ID" value="NZ_CP009533.1"/>
</dbReference>
<dbReference type="PANTHER" id="PTHR30290">
    <property type="entry name" value="PERIPLASMIC BINDING COMPONENT OF ABC TRANSPORTER"/>
    <property type="match status" value="1"/>
</dbReference>
<dbReference type="GO" id="GO:0015833">
    <property type="term" value="P:peptide transport"/>
    <property type="evidence" value="ECO:0007669"/>
    <property type="project" value="UniProtKB-KW"/>
</dbReference>
<evidence type="ECO:0000313" key="8">
    <source>
        <dbReference type="EMBL" id="AIS17825.1"/>
    </source>
</evidence>
<dbReference type="PROSITE" id="PS51318">
    <property type="entry name" value="TAT"/>
    <property type="match status" value="1"/>
</dbReference>
<evidence type="ECO:0000259" key="7">
    <source>
        <dbReference type="Pfam" id="PF00496"/>
    </source>
</evidence>
<name>A0A089YVR9_9PSED</name>
<dbReference type="KEGG" id="prh:LT40_10660"/>
<dbReference type="PANTHER" id="PTHR30290:SF9">
    <property type="entry name" value="OLIGOPEPTIDE-BINDING PROTEIN APPA"/>
    <property type="match status" value="1"/>
</dbReference>
<comment type="similarity">
    <text evidence="1">Belongs to the bacterial solute-binding protein 5 family.</text>
</comment>
<evidence type="ECO:0000256" key="4">
    <source>
        <dbReference type="ARBA" id="ARBA00022856"/>
    </source>
</evidence>
<dbReference type="GO" id="GO:0015031">
    <property type="term" value="P:protein transport"/>
    <property type="evidence" value="ECO:0007669"/>
    <property type="project" value="UniProtKB-KW"/>
</dbReference>
<evidence type="ECO:0000256" key="5">
    <source>
        <dbReference type="ARBA" id="ARBA00022927"/>
    </source>
</evidence>
<feature type="signal peptide" evidence="6">
    <location>
        <begin position="1"/>
        <end position="33"/>
    </location>
</feature>
<dbReference type="InterPro" id="IPR030678">
    <property type="entry name" value="Peptide/Ni-bd"/>
</dbReference>
<dbReference type="PIRSF" id="PIRSF002741">
    <property type="entry name" value="MppA"/>
    <property type="match status" value="1"/>
</dbReference>